<feature type="transmembrane region" description="Helical" evidence="1">
    <location>
        <begin position="578"/>
        <end position="603"/>
    </location>
</feature>
<dbReference type="PROSITE" id="PS50837">
    <property type="entry name" value="NACHT"/>
    <property type="match status" value="1"/>
</dbReference>
<keyword evidence="1" id="KW-0472">Membrane</keyword>
<dbReference type="PROSITE" id="PS50943">
    <property type="entry name" value="HTH_CROC1"/>
    <property type="match status" value="1"/>
</dbReference>
<feature type="domain" description="NACHT" evidence="2">
    <location>
        <begin position="171"/>
        <end position="291"/>
    </location>
</feature>
<dbReference type="InterPro" id="IPR027417">
    <property type="entry name" value="P-loop_NTPase"/>
</dbReference>
<dbReference type="InterPro" id="IPR010982">
    <property type="entry name" value="Lambda_DNA-bd_dom_sf"/>
</dbReference>
<dbReference type="Gene3D" id="3.40.50.300">
    <property type="entry name" value="P-loop containing nucleotide triphosphate hydrolases"/>
    <property type="match status" value="1"/>
</dbReference>
<dbReference type="Pfam" id="PF05729">
    <property type="entry name" value="NACHT"/>
    <property type="match status" value="1"/>
</dbReference>
<evidence type="ECO:0000313" key="4">
    <source>
        <dbReference type="EMBL" id="GAA1689121.1"/>
    </source>
</evidence>
<dbReference type="Proteomes" id="UP001499851">
    <property type="component" value="Unassembled WGS sequence"/>
</dbReference>
<keyword evidence="1" id="KW-1133">Transmembrane helix</keyword>
<protein>
    <submittedName>
        <fullName evidence="4">NACHT domain-containing protein</fullName>
    </submittedName>
</protein>
<sequence>MASPFGLLLRSHRLRRDMSQKRLEEESGVGIRTIRRYENSDQCNPQVETIRLLADALRLTRSEYAELLTAAGLREQSADRGSPRPDPPFHAELTAAADALAYRVRGQWKREEEQRQVHDPAPLPVRWRVEETLSDHGRNVFGAGSRGRHARLDLSGELKHIADMYAGVPTGRLVVVGRTGSGKTILAVRLVMDLLEHRRSGDPVPVIFNLSSWNPRADLRTWLASQLLRDHPALGNTLPDQTPLATALIENDLVLPVLDGFDEIARDLVRDPLEKLNRSTSMPLILTSRTDEYRKAVAESDVLTAAACVELSDLTPDDLAEYLLRTTRRTGDDGASIWEPVLEALQGDTRTEATESLAAAFTTPLMVSLARTIYNDAPGHDPAELLDVHRFRTVADVETHLLGNLIPTAYRHQDEHRRFDPERVRHWHGHLAAHLHRLRERDLAWWRLGTSMRRPARMAVMALVFGLPFTVVDVVVFAILMDYLPIQYVSAAAIDLTAGAAVGVAHGLLAKYRGAALEPSGMQVRFRGRPPGPPRNLLRRFRIGFAAGLLIGFCYGASRELLRGVVLGTEPVLVLQYMLFNALLIGLTIGFATGVTYMCIALWERPLDVRSVQSPDDLIRSTRRTVLVQAVLFSPALVVLIPLTLWTAVQLLGLLPPEAGTWTFSLSEGVGLGLYGGFIGAVGYALAMTAWGQWIVFGRLWLPLTGRLPWAVPEFLDDAYRRGVLRRSGVVYQFRHARLQDHLAATHRAAATRETPGGPGRT</sequence>
<feature type="domain" description="HTH cro/C1-type" evidence="3">
    <location>
        <begin position="9"/>
        <end position="64"/>
    </location>
</feature>
<dbReference type="InterPro" id="IPR001387">
    <property type="entry name" value="Cro/C1-type_HTH"/>
</dbReference>
<keyword evidence="1" id="KW-0812">Transmembrane</keyword>
<evidence type="ECO:0000313" key="5">
    <source>
        <dbReference type="Proteomes" id="UP001499851"/>
    </source>
</evidence>
<dbReference type="Pfam" id="PF01381">
    <property type="entry name" value="HTH_3"/>
    <property type="match status" value="1"/>
</dbReference>
<gene>
    <name evidence="4" type="ORF">GCM10009830_40850</name>
</gene>
<feature type="transmembrane region" description="Helical" evidence="1">
    <location>
        <begin position="458"/>
        <end position="480"/>
    </location>
</feature>
<feature type="transmembrane region" description="Helical" evidence="1">
    <location>
        <begin position="624"/>
        <end position="652"/>
    </location>
</feature>
<proteinExistence type="predicted"/>
<keyword evidence="5" id="KW-1185">Reference proteome</keyword>
<feature type="transmembrane region" description="Helical" evidence="1">
    <location>
        <begin position="486"/>
        <end position="509"/>
    </location>
</feature>
<dbReference type="SUPFAM" id="SSF52540">
    <property type="entry name" value="P-loop containing nucleoside triphosphate hydrolases"/>
    <property type="match status" value="1"/>
</dbReference>
<reference evidence="4 5" key="1">
    <citation type="journal article" date="2019" name="Int. J. Syst. Evol. Microbiol.">
        <title>The Global Catalogue of Microorganisms (GCM) 10K type strain sequencing project: providing services to taxonomists for standard genome sequencing and annotation.</title>
        <authorList>
            <consortium name="The Broad Institute Genomics Platform"/>
            <consortium name="The Broad Institute Genome Sequencing Center for Infectious Disease"/>
            <person name="Wu L."/>
            <person name="Ma J."/>
        </authorList>
    </citation>
    <scope>NUCLEOTIDE SEQUENCE [LARGE SCALE GENOMIC DNA]</scope>
    <source>
        <strain evidence="4 5">JCM 16001</strain>
    </source>
</reference>
<dbReference type="EMBL" id="BAAAQF010000021">
    <property type="protein sequence ID" value="GAA1689121.1"/>
    <property type="molecule type" value="Genomic_DNA"/>
</dbReference>
<evidence type="ECO:0000259" key="3">
    <source>
        <dbReference type="PROSITE" id="PS50943"/>
    </source>
</evidence>
<evidence type="ECO:0000256" key="1">
    <source>
        <dbReference type="SAM" id="Phobius"/>
    </source>
</evidence>
<comment type="caution">
    <text evidence="4">The sequence shown here is derived from an EMBL/GenBank/DDBJ whole genome shotgun (WGS) entry which is preliminary data.</text>
</comment>
<organism evidence="4 5">
    <name type="scientific">Glycomyces endophyticus</name>
    <dbReference type="NCBI Taxonomy" id="480996"/>
    <lineage>
        <taxon>Bacteria</taxon>
        <taxon>Bacillati</taxon>
        <taxon>Actinomycetota</taxon>
        <taxon>Actinomycetes</taxon>
        <taxon>Glycomycetales</taxon>
        <taxon>Glycomycetaceae</taxon>
        <taxon>Glycomyces</taxon>
    </lineage>
</organism>
<dbReference type="SMART" id="SM00530">
    <property type="entry name" value="HTH_XRE"/>
    <property type="match status" value="1"/>
</dbReference>
<evidence type="ECO:0000259" key="2">
    <source>
        <dbReference type="PROSITE" id="PS50837"/>
    </source>
</evidence>
<dbReference type="Gene3D" id="1.10.260.40">
    <property type="entry name" value="lambda repressor-like DNA-binding domains"/>
    <property type="match status" value="1"/>
</dbReference>
<dbReference type="SUPFAM" id="SSF47413">
    <property type="entry name" value="lambda repressor-like DNA-binding domains"/>
    <property type="match status" value="1"/>
</dbReference>
<dbReference type="RefSeq" id="WP_344490368.1">
    <property type="nucleotide sequence ID" value="NZ_BAAAQF010000021.1"/>
</dbReference>
<dbReference type="CDD" id="cd00093">
    <property type="entry name" value="HTH_XRE"/>
    <property type="match status" value="1"/>
</dbReference>
<accession>A0ABN2HJS4</accession>
<name>A0ABN2HJS4_9ACTN</name>
<dbReference type="InterPro" id="IPR007111">
    <property type="entry name" value="NACHT_NTPase"/>
</dbReference>
<feature type="transmembrane region" description="Helical" evidence="1">
    <location>
        <begin position="672"/>
        <end position="697"/>
    </location>
</feature>